<feature type="region of interest" description="Disordered" evidence="1">
    <location>
        <begin position="1"/>
        <end position="20"/>
    </location>
</feature>
<organism evidence="2 3">
    <name type="scientific">Rickettsia conorii subsp. raoultii</name>
    <dbReference type="NCBI Taxonomy" id="369822"/>
    <lineage>
        <taxon>Bacteria</taxon>
        <taxon>Pseudomonadati</taxon>
        <taxon>Pseudomonadota</taxon>
        <taxon>Alphaproteobacteria</taxon>
        <taxon>Rickettsiales</taxon>
        <taxon>Rickettsiaceae</taxon>
        <taxon>Rickettsieae</taxon>
        <taxon>Rickettsia</taxon>
        <taxon>spotted fever group</taxon>
    </lineage>
</organism>
<protein>
    <submittedName>
        <fullName evidence="2">Uncharacterized protein</fullName>
    </submittedName>
</protein>
<evidence type="ECO:0000313" key="3">
    <source>
        <dbReference type="Proteomes" id="UP000077462"/>
    </source>
</evidence>
<dbReference type="EMBL" id="CP010972">
    <property type="protein sequence ID" value="AJQ52543.1"/>
    <property type="molecule type" value="Genomic_DNA"/>
</dbReference>
<proteinExistence type="predicted"/>
<feature type="compositionally biased region" description="Gly residues" evidence="1">
    <location>
        <begin position="1"/>
        <end position="13"/>
    </location>
</feature>
<gene>
    <name evidence="2" type="ORF">UQ52_08015</name>
</gene>
<accession>A0A9N7B314</accession>
<reference evidence="2 3" key="1">
    <citation type="journal article" date="2016" name="Genome Announc.">
        <title>Genome Sequence of the Tick-Borne Pathogen Rickettsia raoultii.</title>
        <authorList>
            <person name="El Karkouri K."/>
            <person name="Mediannikov O."/>
            <person name="Robert C."/>
            <person name="Raoult D."/>
            <person name="Fournier P.E."/>
        </authorList>
    </citation>
    <scope>NUCLEOTIDE SEQUENCE [LARGE SCALE GENOMIC DNA]</scope>
    <source>
        <strain evidence="2 3">Khabarovsk</strain>
    </source>
</reference>
<dbReference type="AlphaFoldDB" id="A0A9N7B314"/>
<dbReference type="Proteomes" id="UP000077462">
    <property type="component" value="Plasmid pRra3"/>
</dbReference>
<name>A0A9N7B314_RICCR</name>
<evidence type="ECO:0000313" key="2">
    <source>
        <dbReference type="EMBL" id="AJQ52543.1"/>
    </source>
</evidence>
<geneLocation type="plasmid" evidence="3">
    <name>prra3</name>
</geneLocation>
<sequence>MGGGGGGFTGGFDGIKSGNGKVGTTSGKELLKLIDSNVTSCFLPDEALLFGFLSPANTSPVTIDKNSNDTVATCFILVLNDVCLEKLV</sequence>
<keyword evidence="2" id="KW-0614">Plasmid</keyword>
<evidence type="ECO:0000256" key="1">
    <source>
        <dbReference type="SAM" id="MobiDB-lite"/>
    </source>
</evidence>